<comment type="pathway">
    <text evidence="3">Phospholipid metabolism; phosphatidylethanolamine biosynthesis; phosphatidylethanolamine from ethanolamine: step 1/3.</text>
</comment>
<proteinExistence type="inferred from homology"/>
<evidence type="ECO:0000256" key="4">
    <source>
        <dbReference type="ARBA" id="ARBA00038211"/>
    </source>
</evidence>
<keyword evidence="2" id="KW-1208">Phospholipid metabolism</keyword>
<evidence type="ECO:0000313" key="7">
    <source>
        <dbReference type="Proteomes" id="UP000762676"/>
    </source>
</evidence>
<dbReference type="EMBL" id="BMAT01012375">
    <property type="protein sequence ID" value="GFR90777.1"/>
    <property type="molecule type" value="Genomic_DNA"/>
</dbReference>
<dbReference type="EC" id="2.7.1.82" evidence="5"/>
<dbReference type="Gene3D" id="3.90.1200.10">
    <property type="match status" value="1"/>
</dbReference>
<protein>
    <recommendedName>
        <fullName evidence="5">ethanolamine kinase</fullName>
        <ecNumber evidence="5">2.7.1.82</ecNumber>
    </recommendedName>
</protein>
<keyword evidence="1" id="KW-0594">Phospholipid biosynthesis</keyword>
<keyword evidence="6" id="KW-0418">Kinase</keyword>
<dbReference type="AlphaFoldDB" id="A0AAV4GXZ5"/>
<dbReference type="InterPro" id="IPR011009">
    <property type="entry name" value="Kinase-like_dom_sf"/>
</dbReference>
<dbReference type="Gene3D" id="3.30.200.20">
    <property type="entry name" value="Phosphorylase Kinase, domain 1"/>
    <property type="match status" value="1"/>
</dbReference>
<evidence type="ECO:0000313" key="6">
    <source>
        <dbReference type="EMBL" id="GFR90777.1"/>
    </source>
</evidence>
<dbReference type="Pfam" id="PF01633">
    <property type="entry name" value="Choline_kinase"/>
    <property type="match status" value="1"/>
</dbReference>
<name>A0AAV4GXZ5_9GAST</name>
<keyword evidence="7" id="KW-1185">Reference proteome</keyword>
<dbReference type="GO" id="GO:0005737">
    <property type="term" value="C:cytoplasm"/>
    <property type="evidence" value="ECO:0007669"/>
    <property type="project" value="TreeGrafter"/>
</dbReference>
<comment type="caution">
    <text evidence="6">The sequence shown here is derived from an EMBL/GenBank/DDBJ whole genome shotgun (WGS) entry which is preliminary data.</text>
</comment>
<evidence type="ECO:0000256" key="3">
    <source>
        <dbReference type="ARBA" id="ARBA00037883"/>
    </source>
</evidence>
<dbReference type="PANTHER" id="PTHR22603:SF66">
    <property type="entry name" value="ETHANOLAMINE KINASE"/>
    <property type="match status" value="1"/>
</dbReference>
<evidence type="ECO:0000256" key="1">
    <source>
        <dbReference type="ARBA" id="ARBA00023209"/>
    </source>
</evidence>
<organism evidence="6 7">
    <name type="scientific">Elysia marginata</name>
    <dbReference type="NCBI Taxonomy" id="1093978"/>
    <lineage>
        <taxon>Eukaryota</taxon>
        <taxon>Metazoa</taxon>
        <taxon>Spiralia</taxon>
        <taxon>Lophotrochozoa</taxon>
        <taxon>Mollusca</taxon>
        <taxon>Gastropoda</taxon>
        <taxon>Heterobranchia</taxon>
        <taxon>Euthyneura</taxon>
        <taxon>Panpulmonata</taxon>
        <taxon>Sacoglossa</taxon>
        <taxon>Placobranchoidea</taxon>
        <taxon>Plakobranchidae</taxon>
        <taxon>Elysia</taxon>
    </lineage>
</organism>
<dbReference type="SUPFAM" id="SSF56112">
    <property type="entry name" value="Protein kinase-like (PK-like)"/>
    <property type="match status" value="1"/>
</dbReference>
<dbReference type="GO" id="GO:0004305">
    <property type="term" value="F:ethanolamine kinase activity"/>
    <property type="evidence" value="ECO:0007669"/>
    <property type="project" value="UniProtKB-EC"/>
</dbReference>
<keyword evidence="1" id="KW-0443">Lipid metabolism</keyword>
<dbReference type="CDD" id="cd05157">
    <property type="entry name" value="ETNK_euk"/>
    <property type="match status" value="1"/>
</dbReference>
<sequence>MDPPECVNVDISVSKANLEEDVKKIIAKVRPQWDLGKLKFKVFTEGITNKLLGCYLEGDFDNLVLVRVNGEGSGLIINREGEPEVMQALYAAGCAPPLFGLFNNGMAYGFFSGETLDEKSVRDPHIQRLIAEEMIRMHQVHLPSLQQQMTEKPVSQYQEKMRSWLEAAPTHFDNPAKQKVFESEIPSKAELAKELHDIVEALEDLNMNIVFSHNDLLLKNIIYNKEKDNVHFIDYEYSFYNYEAFDIGNHFAEYAGMDEVDYSLYPSKEEQLPWLKHYLEAKSKVNGSSKGTEVTDKEVETLYIQVNKCACAAHYLWGVWALIQAAHSVIDFDYVGYSNIRLKEYFRRKEEFFCLKVPS</sequence>
<evidence type="ECO:0000256" key="2">
    <source>
        <dbReference type="ARBA" id="ARBA00023264"/>
    </source>
</evidence>
<dbReference type="Proteomes" id="UP000762676">
    <property type="component" value="Unassembled WGS sequence"/>
</dbReference>
<accession>A0AAV4GXZ5</accession>
<reference evidence="6 7" key="1">
    <citation type="journal article" date="2021" name="Elife">
        <title>Chloroplast acquisition without the gene transfer in kleptoplastic sea slugs, Plakobranchus ocellatus.</title>
        <authorList>
            <person name="Maeda T."/>
            <person name="Takahashi S."/>
            <person name="Yoshida T."/>
            <person name="Shimamura S."/>
            <person name="Takaki Y."/>
            <person name="Nagai Y."/>
            <person name="Toyoda A."/>
            <person name="Suzuki Y."/>
            <person name="Arimoto A."/>
            <person name="Ishii H."/>
            <person name="Satoh N."/>
            <person name="Nishiyama T."/>
            <person name="Hasebe M."/>
            <person name="Maruyama T."/>
            <person name="Minagawa J."/>
            <person name="Obokata J."/>
            <person name="Shigenobu S."/>
        </authorList>
    </citation>
    <scope>NUCLEOTIDE SEQUENCE [LARGE SCALE GENOMIC DNA]</scope>
</reference>
<gene>
    <name evidence="6" type="ORF">ElyMa_006158000</name>
</gene>
<keyword evidence="6" id="KW-0808">Transferase</keyword>
<keyword evidence="1" id="KW-0444">Lipid biosynthesis</keyword>
<comment type="similarity">
    <text evidence="4">Belongs to the choline/ethanolamine kinase family.</text>
</comment>
<evidence type="ECO:0000256" key="5">
    <source>
        <dbReference type="ARBA" id="ARBA00038874"/>
    </source>
</evidence>
<dbReference type="PANTHER" id="PTHR22603">
    <property type="entry name" value="CHOLINE/ETHANOALAMINE KINASE"/>
    <property type="match status" value="1"/>
</dbReference>
<dbReference type="GO" id="GO:0006646">
    <property type="term" value="P:phosphatidylethanolamine biosynthetic process"/>
    <property type="evidence" value="ECO:0007669"/>
    <property type="project" value="TreeGrafter"/>
</dbReference>